<dbReference type="WBParaSite" id="L893_g9457.t1">
    <property type="protein sequence ID" value="L893_g9457.t1"/>
    <property type="gene ID" value="L893_g9457"/>
</dbReference>
<dbReference type="Gene3D" id="3.10.100.10">
    <property type="entry name" value="Mannose-Binding Protein A, subunit A"/>
    <property type="match status" value="1"/>
</dbReference>
<dbReference type="AlphaFoldDB" id="A0A1I8AV01"/>
<evidence type="ECO:0000313" key="1">
    <source>
        <dbReference type="Proteomes" id="UP000095287"/>
    </source>
</evidence>
<organism evidence="1 2">
    <name type="scientific">Steinernema glaseri</name>
    <dbReference type="NCBI Taxonomy" id="37863"/>
    <lineage>
        <taxon>Eukaryota</taxon>
        <taxon>Metazoa</taxon>
        <taxon>Ecdysozoa</taxon>
        <taxon>Nematoda</taxon>
        <taxon>Chromadorea</taxon>
        <taxon>Rhabditida</taxon>
        <taxon>Tylenchina</taxon>
        <taxon>Panagrolaimomorpha</taxon>
        <taxon>Strongyloidoidea</taxon>
        <taxon>Steinernematidae</taxon>
        <taxon>Steinernema</taxon>
    </lineage>
</organism>
<evidence type="ECO:0000313" key="2">
    <source>
        <dbReference type="WBParaSite" id="L893_g9457.t1"/>
    </source>
</evidence>
<accession>A0A1I8AV01</accession>
<dbReference type="Proteomes" id="UP000095287">
    <property type="component" value="Unplaced"/>
</dbReference>
<dbReference type="InterPro" id="IPR016186">
    <property type="entry name" value="C-type_lectin-like/link_sf"/>
</dbReference>
<reference evidence="2" key="1">
    <citation type="submission" date="2016-11" db="UniProtKB">
        <authorList>
            <consortium name="WormBaseParasite"/>
        </authorList>
    </citation>
    <scope>IDENTIFICATION</scope>
</reference>
<proteinExistence type="predicted"/>
<protein>
    <submittedName>
        <fullName evidence="2">C-type lectin domain-containing protein</fullName>
    </submittedName>
</protein>
<sequence length="103" mass="11657">MDEKSAANTSGTTKMEWSTVARRISLAAEVKGQPWGKNNFRWISDGSEPSFTNWGGGEPNNVVPHEMFVRMEKSGYWLDINNSNYWVPSYIICMADTYVGVEE</sequence>
<keyword evidence="1" id="KW-1185">Reference proteome</keyword>
<dbReference type="InterPro" id="IPR016187">
    <property type="entry name" value="CTDL_fold"/>
</dbReference>
<dbReference type="SUPFAM" id="SSF56436">
    <property type="entry name" value="C-type lectin-like"/>
    <property type="match status" value="1"/>
</dbReference>
<name>A0A1I8AV01_9BILA</name>